<name>A0A914RD79_PAREQ</name>
<evidence type="ECO:0000313" key="1">
    <source>
        <dbReference type="Proteomes" id="UP000887564"/>
    </source>
</evidence>
<evidence type="ECO:0000313" key="2">
    <source>
        <dbReference type="WBParaSite" id="PEQ_0000269001-mRNA-1"/>
    </source>
</evidence>
<protein>
    <submittedName>
        <fullName evidence="2">Uncharacterized protein</fullName>
    </submittedName>
</protein>
<sequence>LLELENEITIIRIRFRRFFILAHHLKEAEIAKNNDKVTYLGNRISSQELSEVQQIQRLKSLESGRSLYMPVSYLNPSRISLLAVLQKSLKLKLEHGLQELYWRPQGSAVIFGDRFIEDKKRLGFALCAECGILEQRVGHVLYEKFSERKTVETPITKDESNTK</sequence>
<reference evidence="2" key="1">
    <citation type="submission" date="2022-11" db="UniProtKB">
        <authorList>
            <consortium name="WormBaseParasite"/>
        </authorList>
    </citation>
    <scope>IDENTIFICATION</scope>
</reference>
<dbReference type="WBParaSite" id="PEQ_0000269001-mRNA-1">
    <property type="protein sequence ID" value="PEQ_0000269001-mRNA-1"/>
    <property type="gene ID" value="PEQ_0000269001"/>
</dbReference>
<organism evidence="1 2">
    <name type="scientific">Parascaris equorum</name>
    <name type="common">Equine roundworm</name>
    <dbReference type="NCBI Taxonomy" id="6256"/>
    <lineage>
        <taxon>Eukaryota</taxon>
        <taxon>Metazoa</taxon>
        <taxon>Ecdysozoa</taxon>
        <taxon>Nematoda</taxon>
        <taxon>Chromadorea</taxon>
        <taxon>Rhabditida</taxon>
        <taxon>Spirurina</taxon>
        <taxon>Ascaridomorpha</taxon>
        <taxon>Ascaridoidea</taxon>
        <taxon>Ascarididae</taxon>
        <taxon>Parascaris</taxon>
    </lineage>
</organism>
<dbReference type="Proteomes" id="UP000887564">
    <property type="component" value="Unplaced"/>
</dbReference>
<accession>A0A914RD79</accession>
<keyword evidence="1" id="KW-1185">Reference proteome</keyword>
<dbReference type="AlphaFoldDB" id="A0A914RD79"/>
<proteinExistence type="predicted"/>